<reference evidence="9" key="1">
    <citation type="submission" date="2019-11" db="EMBL/GenBank/DDBJ databases">
        <authorList>
            <person name="Feng L."/>
        </authorList>
    </citation>
    <scope>NUCLEOTIDE SEQUENCE</scope>
    <source>
        <strain evidence="9">CTertiumLFYP3</strain>
    </source>
</reference>
<dbReference type="InterPro" id="IPR049830">
    <property type="entry name" value="HndD"/>
</dbReference>
<evidence type="ECO:0000256" key="4">
    <source>
        <dbReference type="ARBA" id="ARBA00023004"/>
    </source>
</evidence>
<dbReference type="PROSITE" id="PS51379">
    <property type="entry name" value="4FE4S_FER_2"/>
    <property type="match status" value="2"/>
</dbReference>
<dbReference type="Gene3D" id="3.40.950.10">
    <property type="entry name" value="Fe-only Hydrogenase (Larger Subunit), Chain L, domain 3"/>
    <property type="match status" value="1"/>
</dbReference>
<evidence type="ECO:0000313" key="9">
    <source>
        <dbReference type="EMBL" id="VYU27518.1"/>
    </source>
</evidence>
<gene>
    <name evidence="9" type="primary">hndD</name>
    <name evidence="9" type="ORF">CTLFYP3_01931</name>
</gene>
<dbReference type="InterPro" id="IPR004108">
    <property type="entry name" value="Fe_hydrogenase_lsu_C"/>
</dbReference>
<dbReference type="CDD" id="cd00207">
    <property type="entry name" value="fer2"/>
    <property type="match status" value="1"/>
</dbReference>
<evidence type="ECO:0000256" key="5">
    <source>
        <dbReference type="ARBA" id="ARBA00023014"/>
    </source>
</evidence>
<keyword evidence="1" id="KW-0004">4Fe-4S</keyword>
<sequence length="575" mass="64143">MIKAEINGIKVEVEEGTSILEAAKGINIHLPTLCNMYMVDGETRNCKGTCRVCVVELKGKKGLVPSCATEIKEGMSIRTNSLKAVRARRTITELLLSNHPKDCLNCEKNNNCELQSLAAELGIDEKRFEGERSSFDIDICDGFIRDREKCILCRRCVTACNDIQKVHAITVADRGFNTNISTFFNEEISTTNCTYCGQCVAVCPTGALKENSNYREIWSLLDDERKFTVVQIAPAVRSALAEEFGFEPGYLSTGKIVAALKLLGFKLVCDTNFAADLTIMEEANEFIERFTLGEKLPLITSCCPAWVKYAENNYYDKMELISTCKSPQQMFGALAKNYLPKELGVKREDIAVVSIMPCISKKYECNREEMKDDLGIKDVDLVITTREFAKLIREAGIDILRLNDSEFDNPLGMSSGAGTIFGTSGGVMEAALRTSYEWITGKKLDKIDFESVRGLEGIKESSIDLNGKTVNIAVVSSLGNAKRIMDEIERGESKYDFIEVMACPGGCIDGGGQPYIRSNRDILNKRMEAIYKEDSNKEIRKSHDNPMIIKVYEDYLMSPGSHIASKILHVIYKKY</sequence>
<dbReference type="InterPro" id="IPR001041">
    <property type="entry name" value="2Fe-2S_ferredoxin-type"/>
</dbReference>
<keyword evidence="3" id="KW-0677">Repeat</keyword>
<dbReference type="NCBIfam" id="NF040763">
    <property type="entry name" value="FeFe_hydrog_A6"/>
    <property type="match status" value="1"/>
</dbReference>
<dbReference type="NCBIfam" id="TIGR02512">
    <property type="entry name" value="FeFe_hydrog_A"/>
    <property type="match status" value="1"/>
</dbReference>
<dbReference type="InterPro" id="IPR013352">
    <property type="entry name" value="Fe_hydrogenase_subset"/>
</dbReference>
<dbReference type="Gene3D" id="4.10.260.20">
    <property type="entry name" value="Iron hydrogenase, small subunit"/>
    <property type="match status" value="1"/>
</dbReference>
<dbReference type="PROSITE" id="PS51839">
    <property type="entry name" value="4FE4S_HC3"/>
    <property type="match status" value="1"/>
</dbReference>
<dbReference type="InterPro" id="IPR003149">
    <property type="entry name" value="Fe_hydrogenase_ssu"/>
</dbReference>
<dbReference type="GO" id="GO:0050583">
    <property type="term" value="F:hydrogen dehydrogenase (NADP+) activity"/>
    <property type="evidence" value="ECO:0007669"/>
    <property type="project" value="UniProtKB-EC"/>
</dbReference>
<dbReference type="InterPro" id="IPR036010">
    <property type="entry name" value="2Fe-2S_ferredoxin-like_sf"/>
</dbReference>
<organism evidence="9">
    <name type="scientific">Clostridium tertium</name>
    <dbReference type="NCBI Taxonomy" id="1559"/>
    <lineage>
        <taxon>Bacteria</taxon>
        <taxon>Bacillati</taxon>
        <taxon>Bacillota</taxon>
        <taxon>Clostridia</taxon>
        <taxon>Eubacteriales</taxon>
        <taxon>Clostridiaceae</taxon>
        <taxon>Clostridium</taxon>
    </lineage>
</organism>
<evidence type="ECO:0000259" key="7">
    <source>
        <dbReference type="PROSITE" id="PS51379"/>
    </source>
</evidence>
<dbReference type="EMBL" id="CACRTO010000019">
    <property type="protein sequence ID" value="VYU27518.1"/>
    <property type="molecule type" value="Genomic_DNA"/>
</dbReference>
<dbReference type="Gene3D" id="3.10.20.740">
    <property type="match status" value="1"/>
</dbReference>
<dbReference type="InterPro" id="IPR019574">
    <property type="entry name" value="NADH_UbQ_OxRdtase_Gsu_4Fe4S-bd"/>
</dbReference>
<proteinExistence type="predicted"/>
<keyword evidence="5" id="KW-0411">Iron-sulfur</keyword>
<dbReference type="InterPro" id="IPR050340">
    <property type="entry name" value="Cytosolic_Fe-S_CAF"/>
</dbReference>
<dbReference type="SMART" id="SM00902">
    <property type="entry name" value="Fe_hyd_SSU"/>
    <property type="match status" value="1"/>
</dbReference>
<dbReference type="InterPro" id="IPR017900">
    <property type="entry name" value="4Fe4S_Fe_S_CS"/>
</dbReference>
<evidence type="ECO:0000256" key="2">
    <source>
        <dbReference type="ARBA" id="ARBA00022723"/>
    </source>
</evidence>
<dbReference type="SUPFAM" id="SSF53920">
    <property type="entry name" value="Fe-only hydrogenase"/>
    <property type="match status" value="1"/>
</dbReference>
<feature type="domain" description="4Fe-4S His(Cys)3-ligated-type" evidence="8">
    <location>
        <begin position="83"/>
        <end position="122"/>
    </location>
</feature>
<dbReference type="Pfam" id="PF13510">
    <property type="entry name" value="Fer2_4"/>
    <property type="match status" value="1"/>
</dbReference>
<dbReference type="InterPro" id="IPR017896">
    <property type="entry name" value="4Fe4S_Fe-S-bd"/>
</dbReference>
<protein>
    <submittedName>
        <fullName evidence="9">NADP-reducing hydrogenase subunit HndC</fullName>
        <ecNumber evidence="9">1.12.1.3</ecNumber>
    </submittedName>
</protein>
<dbReference type="EC" id="1.12.1.3" evidence="9"/>
<dbReference type="PANTHER" id="PTHR11615">
    <property type="entry name" value="NITRATE, FORMATE, IRON DEHYDROGENASE"/>
    <property type="match status" value="1"/>
</dbReference>
<feature type="domain" description="4Fe-4S ferredoxin-type" evidence="7">
    <location>
        <begin position="184"/>
        <end position="213"/>
    </location>
</feature>
<dbReference type="InterPro" id="IPR009016">
    <property type="entry name" value="Fe_hydrogenase"/>
</dbReference>
<dbReference type="GO" id="GO:0008901">
    <property type="term" value="F:ferredoxin hydrogenase activity"/>
    <property type="evidence" value="ECO:0007669"/>
    <property type="project" value="InterPro"/>
</dbReference>
<dbReference type="InterPro" id="IPR036991">
    <property type="entry name" value="Fe_hydrogenase_ssu_sf"/>
</dbReference>
<dbReference type="Gene3D" id="3.30.70.20">
    <property type="match status" value="1"/>
</dbReference>
<evidence type="ECO:0000256" key="3">
    <source>
        <dbReference type="ARBA" id="ARBA00022737"/>
    </source>
</evidence>
<dbReference type="RefSeq" id="WP_156626392.1">
    <property type="nucleotide sequence ID" value="NZ_CACRTO010000019.1"/>
</dbReference>
<dbReference type="Pfam" id="PF02906">
    <property type="entry name" value="Fe_hyd_lg_C"/>
    <property type="match status" value="1"/>
</dbReference>
<dbReference type="PROSITE" id="PS51085">
    <property type="entry name" value="2FE2S_FER_2"/>
    <property type="match status" value="1"/>
</dbReference>
<keyword evidence="4" id="KW-0408">Iron</keyword>
<name>A0A6N3DJC0_9CLOT</name>
<keyword evidence="2" id="KW-0479">Metal-binding</keyword>
<dbReference type="GO" id="GO:0005506">
    <property type="term" value="F:iron ion binding"/>
    <property type="evidence" value="ECO:0007669"/>
    <property type="project" value="InterPro"/>
</dbReference>
<dbReference type="Pfam" id="PF02256">
    <property type="entry name" value="Fe_hyd_SSU"/>
    <property type="match status" value="1"/>
</dbReference>
<keyword evidence="9" id="KW-0560">Oxidoreductase</keyword>
<dbReference type="Pfam" id="PF10588">
    <property type="entry name" value="NADH-G_4Fe-4S_3"/>
    <property type="match status" value="1"/>
</dbReference>
<dbReference type="SUPFAM" id="SSF54862">
    <property type="entry name" value="4Fe-4S ferredoxins"/>
    <property type="match status" value="1"/>
</dbReference>
<dbReference type="GO" id="GO:0051539">
    <property type="term" value="F:4 iron, 4 sulfur cluster binding"/>
    <property type="evidence" value="ECO:0007669"/>
    <property type="project" value="UniProtKB-KW"/>
</dbReference>
<feature type="domain" description="4Fe-4S ferredoxin-type" evidence="7">
    <location>
        <begin position="141"/>
        <end position="174"/>
    </location>
</feature>
<evidence type="ECO:0000259" key="6">
    <source>
        <dbReference type="PROSITE" id="PS51085"/>
    </source>
</evidence>
<accession>A0A6N3DJC0</accession>
<dbReference type="SMART" id="SM00929">
    <property type="entry name" value="NADH-G_4Fe-4S_3"/>
    <property type="match status" value="1"/>
</dbReference>
<feature type="domain" description="2Fe-2S ferredoxin-type" evidence="6">
    <location>
        <begin position="1"/>
        <end position="83"/>
    </location>
</feature>
<dbReference type="SUPFAM" id="SSF54292">
    <property type="entry name" value="2Fe-2S ferredoxin-like"/>
    <property type="match status" value="1"/>
</dbReference>
<evidence type="ECO:0000256" key="1">
    <source>
        <dbReference type="ARBA" id="ARBA00022485"/>
    </source>
</evidence>
<dbReference type="PROSITE" id="PS00198">
    <property type="entry name" value="4FE4S_FER_1"/>
    <property type="match status" value="1"/>
</dbReference>
<dbReference type="Pfam" id="PF12838">
    <property type="entry name" value="Fer4_7"/>
    <property type="match status" value="1"/>
</dbReference>
<dbReference type="FunFam" id="3.30.70.20:FF:000035">
    <property type="entry name" value="Iron hydrogenase 1"/>
    <property type="match status" value="1"/>
</dbReference>
<dbReference type="Gene3D" id="3.40.50.1780">
    <property type="match status" value="1"/>
</dbReference>
<dbReference type="AlphaFoldDB" id="A0A6N3DJC0"/>
<evidence type="ECO:0000259" key="8">
    <source>
        <dbReference type="PROSITE" id="PS51839"/>
    </source>
</evidence>